<dbReference type="Gene3D" id="4.10.240.10">
    <property type="entry name" value="Zn(2)-C6 fungal-type DNA-binding domain"/>
    <property type="match status" value="1"/>
</dbReference>
<dbReference type="GO" id="GO:0000435">
    <property type="term" value="P:positive regulation of transcription from RNA polymerase II promoter by galactose"/>
    <property type="evidence" value="ECO:0007669"/>
    <property type="project" value="TreeGrafter"/>
</dbReference>
<evidence type="ECO:0000313" key="8">
    <source>
        <dbReference type="Proteomes" id="UP001302745"/>
    </source>
</evidence>
<evidence type="ECO:0000256" key="4">
    <source>
        <dbReference type="ARBA" id="ARBA00023242"/>
    </source>
</evidence>
<dbReference type="GO" id="GO:0000981">
    <property type="term" value="F:DNA-binding transcription factor activity, RNA polymerase II-specific"/>
    <property type="evidence" value="ECO:0007669"/>
    <property type="project" value="InterPro"/>
</dbReference>
<name>A0AAN6VIG7_9PEZI</name>
<organism evidence="7 8">
    <name type="scientific">Chaetomidium leptoderma</name>
    <dbReference type="NCBI Taxonomy" id="669021"/>
    <lineage>
        <taxon>Eukaryota</taxon>
        <taxon>Fungi</taxon>
        <taxon>Dikarya</taxon>
        <taxon>Ascomycota</taxon>
        <taxon>Pezizomycotina</taxon>
        <taxon>Sordariomycetes</taxon>
        <taxon>Sordariomycetidae</taxon>
        <taxon>Sordariales</taxon>
        <taxon>Chaetomiaceae</taxon>
        <taxon>Chaetomidium</taxon>
    </lineage>
</organism>
<evidence type="ECO:0000256" key="3">
    <source>
        <dbReference type="ARBA" id="ARBA00023163"/>
    </source>
</evidence>
<evidence type="ECO:0000259" key="6">
    <source>
        <dbReference type="PROSITE" id="PS50048"/>
    </source>
</evidence>
<reference evidence="7" key="1">
    <citation type="journal article" date="2023" name="Mol. Phylogenet. Evol.">
        <title>Genome-scale phylogeny and comparative genomics of the fungal order Sordariales.</title>
        <authorList>
            <person name="Hensen N."/>
            <person name="Bonometti L."/>
            <person name="Westerberg I."/>
            <person name="Brannstrom I.O."/>
            <person name="Guillou S."/>
            <person name="Cros-Aarteil S."/>
            <person name="Calhoun S."/>
            <person name="Haridas S."/>
            <person name="Kuo A."/>
            <person name="Mondo S."/>
            <person name="Pangilinan J."/>
            <person name="Riley R."/>
            <person name="LaButti K."/>
            <person name="Andreopoulos B."/>
            <person name="Lipzen A."/>
            <person name="Chen C."/>
            <person name="Yan M."/>
            <person name="Daum C."/>
            <person name="Ng V."/>
            <person name="Clum A."/>
            <person name="Steindorff A."/>
            <person name="Ohm R.A."/>
            <person name="Martin F."/>
            <person name="Silar P."/>
            <person name="Natvig D.O."/>
            <person name="Lalanne C."/>
            <person name="Gautier V."/>
            <person name="Ament-Velasquez S.L."/>
            <person name="Kruys A."/>
            <person name="Hutchinson M.I."/>
            <person name="Powell A.J."/>
            <person name="Barry K."/>
            <person name="Miller A.N."/>
            <person name="Grigoriev I.V."/>
            <person name="Debuchy R."/>
            <person name="Gladieux P."/>
            <person name="Hiltunen Thoren M."/>
            <person name="Johannesson H."/>
        </authorList>
    </citation>
    <scope>NUCLEOTIDE SEQUENCE</scope>
    <source>
        <strain evidence="7">CBS 538.74</strain>
    </source>
</reference>
<dbReference type="Pfam" id="PF04082">
    <property type="entry name" value="Fungal_trans"/>
    <property type="match status" value="1"/>
</dbReference>
<reference evidence="7" key="2">
    <citation type="submission" date="2023-05" db="EMBL/GenBank/DDBJ databases">
        <authorList>
            <consortium name="Lawrence Berkeley National Laboratory"/>
            <person name="Steindorff A."/>
            <person name="Hensen N."/>
            <person name="Bonometti L."/>
            <person name="Westerberg I."/>
            <person name="Brannstrom I.O."/>
            <person name="Guillou S."/>
            <person name="Cros-Aarteil S."/>
            <person name="Calhoun S."/>
            <person name="Haridas S."/>
            <person name="Kuo A."/>
            <person name="Mondo S."/>
            <person name="Pangilinan J."/>
            <person name="Riley R."/>
            <person name="Labutti K."/>
            <person name="Andreopoulos B."/>
            <person name="Lipzen A."/>
            <person name="Chen C."/>
            <person name="Yanf M."/>
            <person name="Daum C."/>
            <person name="Ng V."/>
            <person name="Clum A."/>
            <person name="Ohm R."/>
            <person name="Martin F."/>
            <person name="Silar P."/>
            <person name="Natvig D."/>
            <person name="Lalanne C."/>
            <person name="Gautier V."/>
            <person name="Ament-Velasquez S.L."/>
            <person name="Kruys A."/>
            <person name="Hutchinson M.I."/>
            <person name="Powell A.J."/>
            <person name="Barry K."/>
            <person name="Miller A.N."/>
            <person name="Grigoriev I.V."/>
            <person name="Debuchy R."/>
            <person name="Gladieux P."/>
            <person name="Thoren M.H."/>
            <person name="Johannesson H."/>
        </authorList>
    </citation>
    <scope>NUCLEOTIDE SEQUENCE</scope>
    <source>
        <strain evidence="7">CBS 538.74</strain>
    </source>
</reference>
<feature type="region of interest" description="Disordered" evidence="5">
    <location>
        <begin position="47"/>
        <end position="80"/>
    </location>
</feature>
<evidence type="ECO:0000256" key="5">
    <source>
        <dbReference type="SAM" id="MobiDB-lite"/>
    </source>
</evidence>
<dbReference type="SMART" id="SM00906">
    <property type="entry name" value="Fungal_trans"/>
    <property type="match status" value="1"/>
</dbReference>
<feature type="region of interest" description="Disordered" evidence="5">
    <location>
        <begin position="579"/>
        <end position="598"/>
    </location>
</feature>
<keyword evidence="2" id="KW-0805">Transcription regulation</keyword>
<dbReference type="AlphaFoldDB" id="A0AAN6VIG7"/>
<dbReference type="SMART" id="SM00066">
    <property type="entry name" value="GAL4"/>
    <property type="match status" value="1"/>
</dbReference>
<accession>A0AAN6VIG7</accession>
<keyword evidence="3" id="KW-0804">Transcription</keyword>
<dbReference type="InterPro" id="IPR007219">
    <property type="entry name" value="XnlR_reg_dom"/>
</dbReference>
<dbReference type="CDD" id="cd12148">
    <property type="entry name" value="fungal_TF_MHR"/>
    <property type="match status" value="1"/>
</dbReference>
<dbReference type="Proteomes" id="UP001302745">
    <property type="component" value="Unassembled WGS sequence"/>
</dbReference>
<dbReference type="CDD" id="cd00067">
    <property type="entry name" value="GAL4"/>
    <property type="match status" value="1"/>
</dbReference>
<dbReference type="PANTHER" id="PTHR47424">
    <property type="entry name" value="REGULATORY PROTEIN GAL4"/>
    <property type="match status" value="1"/>
</dbReference>
<dbReference type="GO" id="GO:0000978">
    <property type="term" value="F:RNA polymerase II cis-regulatory region sequence-specific DNA binding"/>
    <property type="evidence" value="ECO:0007669"/>
    <property type="project" value="TreeGrafter"/>
</dbReference>
<proteinExistence type="predicted"/>
<feature type="compositionally biased region" description="Basic and acidic residues" evidence="5">
    <location>
        <begin position="59"/>
        <end position="77"/>
    </location>
</feature>
<dbReference type="GO" id="GO:0008270">
    <property type="term" value="F:zinc ion binding"/>
    <property type="evidence" value="ECO:0007669"/>
    <property type="project" value="InterPro"/>
</dbReference>
<dbReference type="InterPro" id="IPR051127">
    <property type="entry name" value="Fungal_SecMet_Regulators"/>
</dbReference>
<dbReference type="GO" id="GO:0005634">
    <property type="term" value="C:nucleus"/>
    <property type="evidence" value="ECO:0007669"/>
    <property type="project" value="TreeGrafter"/>
</dbReference>
<evidence type="ECO:0000313" key="7">
    <source>
        <dbReference type="EMBL" id="KAK4151110.1"/>
    </source>
</evidence>
<sequence>MEPSKWRISKACQECRAKKIRCNGGDPCHRCKTRAVDCIYRAKARSRAKKGSPAPVQQGDRRELDHPSEEDDHDHGSRGLQNHSVAATHRASPSMLLQLYYGPSSHFSILNFIYHQIEGTRPVSGDSGHQKEVQEMGPGLDRFNLRSLYFGDLAASAESWRMNNDTAAMFVDRDLASRLLERYLATYWHTMPVWSKDEYRRQLARLYVPSEMFSSESPDATIVMLAMALGASVLEEEAVAQFLYQKAKLWSARRDEMVNVQAVQMALLMITRPNTAFLMAGIAVRKAVGAGLHKDIAGTTQSCEDTNQRRITIWSLFFWEIWLCFSLGRPSSFPESEMRVPLPAEQKLLHSLATLARLMSKCATLIYKQQHKSLAPIWSAANEIRRELLRFAEQQRKDLNFGLVGDPSTGELGVCQTMISTMYHHTLILTFRPFLVLRAKLRQEAASRGPTAGNRINLPRPPPWLDTACEYCLDATRHCLVFLAGACEQNVLCREIKYHAFFIEGASHVLALDLLQDREAGRANLPWIRSAIRTLRMMRPRCEKSPVRTMDLANNVEYMARSVYPDFRAIFDNDTQGVDPAVGTQADESGANSAQHPLQPPYPYPSMLFGLDASSSSMSPSATLNLENVEQPGDLTPEDGGWNFDFATADMEAFLSIDPTLVPSQVPLYP</sequence>
<dbReference type="InterPro" id="IPR001138">
    <property type="entry name" value="Zn2Cys6_DnaBD"/>
</dbReference>
<dbReference type="InterPro" id="IPR036864">
    <property type="entry name" value="Zn2-C6_fun-type_DNA-bd_sf"/>
</dbReference>
<evidence type="ECO:0000256" key="1">
    <source>
        <dbReference type="ARBA" id="ARBA00022723"/>
    </source>
</evidence>
<protein>
    <recommendedName>
        <fullName evidence="6">Zn(2)-C6 fungal-type domain-containing protein</fullName>
    </recommendedName>
</protein>
<dbReference type="PROSITE" id="PS00463">
    <property type="entry name" value="ZN2_CY6_FUNGAL_1"/>
    <property type="match status" value="1"/>
</dbReference>
<dbReference type="Pfam" id="PF00172">
    <property type="entry name" value="Zn_clus"/>
    <property type="match status" value="1"/>
</dbReference>
<keyword evidence="8" id="KW-1185">Reference proteome</keyword>
<feature type="compositionally biased region" description="Polar residues" evidence="5">
    <location>
        <begin position="586"/>
        <end position="596"/>
    </location>
</feature>
<dbReference type="PANTHER" id="PTHR47424:SF15">
    <property type="entry name" value="ZN(II)2CYS6 TRANSCRIPTION FACTOR (EUROFUNG)"/>
    <property type="match status" value="1"/>
</dbReference>
<feature type="domain" description="Zn(2)-C6 fungal-type" evidence="6">
    <location>
        <begin position="11"/>
        <end position="40"/>
    </location>
</feature>
<evidence type="ECO:0000256" key="2">
    <source>
        <dbReference type="ARBA" id="ARBA00023015"/>
    </source>
</evidence>
<dbReference type="SUPFAM" id="SSF57701">
    <property type="entry name" value="Zn2/Cys6 DNA-binding domain"/>
    <property type="match status" value="1"/>
</dbReference>
<keyword evidence="4" id="KW-0539">Nucleus</keyword>
<dbReference type="EMBL" id="MU857032">
    <property type="protein sequence ID" value="KAK4151110.1"/>
    <property type="molecule type" value="Genomic_DNA"/>
</dbReference>
<keyword evidence="1" id="KW-0479">Metal-binding</keyword>
<dbReference type="PROSITE" id="PS50048">
    <property type="entry name" value="ZN2_CY6_FUNGAL_2"/>
    <property type="match status" value="1"/>
</dbReference>
<dbReference type="GO" id="GO:0006351">
    <property type="term" value="P:DNA-templated transcription"/>
    <property type="evidence" value="ECO:0007669"/>
    <property type="project" value="InterPro"/>
</dbReference>
<gene>
    <name evidence="7" type="ORF">C8A00DRAFT_45620</name>
</gene>
<comment type="caution">
    <text evidence="7">The sequence shown here is derived from an EMBL/GenBank/DDBJ whole genome shotgun (WGS) entry which is preliminary data.</text>
</comment>